<keyword evidence="3" id="KW-1185">Reference proteome</keyword>
<evidence type="ECO:0000256" key="1">
    <source>
        <dbReference type="SAM" id="MobiDB-lite"/>
    </source>
</evidence>
<feature type="region of interest" description="Disordered" evidence="1">
    <location>
        <begin position="264"/>
        <end position="480"/>
    </location>
</feature>
<gene>
    <name evidence="2" type="ORF">M9458_032178</name>
</gene>
<proteinExistence type="predicted"/>
<accession>A0ABD0PDM0</accession>
<evidence type="ECO:0000313" key="2">
    <source>
        <dbReference type="EMBL" id="KAL0171867.1"/>
    </source>
</evidence>
<name>A0ABD0PDM0_CIRMR</name>
<protein>
    <submittedName>
        <fullName evidence="2">Uncharacterized protein</fullName>
    </submittedName>
</protein>
<feature type="compositionally biased region" description="Basic and acidic residues" evidence="1">
    <location>
        <begin position="277"/>
        <end position="287"/>
    </location>
</feature>
<feature type="compositionally biased region" description="Basic and acidic residues" evidence="1">
    <location>
        <begin position="401"/>
        <end position="426"/>
    </location>
</feature>
<feature type="region of interest" description="Disordered" evidence="1">
    <location>
        <begin position="1"/>
        <end position="38"/>
    </location>
</feature>
<dbReference type="AlphaFoldDB" id="A0ABD0PDM0"/>
<sequence length="480" mass="54162">MSTDSRAPPAPPARASSPNESDDDVSAPAAEHREDATSANRTTRLLHFKVDLPPCFHGDGRDKDSFSLWNARLELAVKACADAQTQDLAAILPTRLSGDALAYWLSLSPNIQQNYELCVAALNDVFGRKQFLLHFQTFVNARPRMPKEPLEVFAAEITRLVLEAFPNYGECAIAMERFRRFVAGLDPVLQAKCHEHGATSLEEALAIACKWERAQEVLRLAPLPPLSQKTSLSPNLSGDISSEIMTAVKRLTADVKALRMEVSQLKRQHASSGQRDYSPERGRDKHCYSPLSSPRRYPLSPASSPHRRDEPYSSIHREGDRRRGYGDRRVSPSSHYQNHHMSSSPHHRNHHISPPPTHRDRHVSLPPSYRDRQVSPPPPHQDRHPSQSPHYAAQHASHTALRRDQRVSTTSPHRDRYGRPTSDYHDHRLHQASHHQDRHTSEWLSNKFSGERSSTDHLPSSGDHHVSFVDEDVDLQGNGW</sequence>
<dbReference type="EMBL" id="JAMKFB020000016">
    <property type="protein sequence ID" value="KAL0171867.1"/>
    <property type="molecule type" value="Genomic_DNA"/>
</dbReference>
<feature type="compositionally biased region" description="Polar residues" evidence="1">
    <location>
        <begin position="331"/>
        <end position="344"/>
    </location>
</feature>
<feature type="compositionally biased region" description="Basic and acidic residues" evidence="1">
    <location>
        <begin position="306"/>
        <end position="330"/>
    </location>
</feature>
<organism evidence="2 3">
    <name type="scientific">Cirrhinus mrigala</name>
    <name type="common">Mrigala</name>
    <dbReference type="NCBI Taxonomy" id="683832"/>
    <lineage>
        <taxon>Eukaryota</taxon>
        <taxon>Metazoa</taxon>
        <taxon>Chordata</taxon>
        <taxon>Craniata</taxon>
        <taxon>Vertebrata</taxon>
        <taxon>Euteleostomi</taxon>
        <taxon>Actinopterygii</taxon>
        <taxon>Neopterygii</taxon>
        <taxon>Teleostei</taxon>
        <taxon>Ostariophysi</taxon>
        <taxon>Cypriniformes</taxon>
        <taxon>Cyprinidae</taxon>
        <taxon>Labeoninae</taxon>
        <taxon>Labeonini</taxon>
        <taxon>Cirrhinus</taxon>
    </lineage>
</organism>
<reference evidence="2 3" key="1">
    <citation type="submission" date="2024-05" db="EMBL/GenBank/DDBJ databases">
        <title>Genome sequencing and assembly of Indian major carp, Cirrhinus mrigala (Hamilton, 1822).</title>
        <authorList>
            <person name="Mohindra V."/>
            <person name="Chowdhury L.M."/>
            <person name="Lal K."/>
            <person name="Jena J.K."/>
        </authorList>
    </citation>
    <scope>NUCLEOTIDE SEQUENCE [LARGE SCALE GENOMIC DNA]</scope>
    <source>
        <strain evidence="2">CM1030</strain>
        <tissue evidence="2">Blood</tissue>
    </source>
</reference>
<evidence type="ECO:0000313" key="3">
    <source>
        <dbReference type="Proteomes" id="UP001529510"/>
    </source>
</evidence>
<dbReference type="Proteomes" id="UP001529510">
    <property type="component" value="Unassembled WGS sequence"/>
</dbReference>
<comment type="caution">
    <text evidence="2">The sequence shown here is derived from an EMBL/GenBank/DDBJ whole genome shotgun (WGS) entry which is preliminary data.</text>
</comment>
<feature type="compositionally biased region" description="Low complexity" evidence="1">
    <location>
        <begin position="288"/>
        <end position="304"/>
    </location>
</feature>